<feature type="region of interest" description="Disordered" evidence="3">
    <location>
        <begin position="22"/>
        <end position="114"/>
    </location>
</feature>
<evidence type="ECO:0000313" key="5">
    <source>
        <dbReference type="EMBL" id="PHH72857.1"/>
    </source>
</evidence>
<evidence type="ECO:0000256" key="1">
    <source>
        <dbReference type="ARBA" id="ARBA00011353"/>
    </source>
</evidence>
<feature type="coiled-coil region" evidence="2">
    <location>
        <begin position="1049"/>
        <end position="1166"/>
    </location>
</feature>
<evidence type="ECO:0000313" key="6">
    <source>
        <dbReference type="Proteomes" id="UP000224854"/>
    </source>
</evidence>
<keyword evidence="2" id="KW-0175">Coiled coil</keyword>
<feature type="compositionally biased region" description="Polar residues" evidence="3">
    <location>
        <begin position="467"/>
        <end position="477"/>
    </location>
</feature>
<reference evidence="5 6" key="1">
    <citation type="submission" date="2017-06" db="EMBL/GenBank/DDBJ databases">
        <title>Ant-infecting Ophiocordyceps genomes reveal a high diversity of potential behavioral manipulation genes and a possible major role for enterotoxins.</title>
        <authorList>
            <person name="De Bekker C."/>
            <person name="Evans H.C."/>
            <person name="Brachmann A."/>
            <person name="Hughes D.P."/>
        </authorList>
    </citation>
    <scope>NUCLEOTIDE SEQUENCE [LARGE SCALE GENOMIC DNA]</scope>
    <source>
        <strain evidence="5 6">1348a</strain>
    </source>
</reference>
<feature type="region of interest" description="Disordered" evidence="3">
    <location>
        <begin position="212"/>
        <end position="277"/>
    </location>
</feature>
<feature type="region of interest" description="Disordered" evidence="3">
    <location>
        <begin position="467"/>
        <end position="495"/>
    </location>
</feature>
<accession>A0A2C5YVS3</accession>
<feature type="compositionally biased region" description="Basic residues" evidence="3">
    <location>
        <begin position="97"/>
        <end position="106"/>
    </location>
</feature>
<dbReference type="InterPro" id="IPR038609">
    <property type="entry name" value="HDA1_su2/3_sf"/>
</dbReference>
<feature type="compositionally biased region" description="Polar residues" evidence="3">
    <location>
        <begin position="332"/>
        <end position="350"/>
    </location>
</feature>
<feature type="compositionally biased region" description="Low complexity" evidence="3">
    <location>
        <begin position="237"/>
        <end position="259"/>
    </location>
</feature>
<sequence>MEPPGHVTGAPATTPCSTTVLASAAAGRGASESPDARWLASHTLPRLQLRRSPRRPLPRLLHPADASRASPAASACPAATPDRAALPKNTSMTKPRLLQRNRKPTPRKSSTPLDQADEWFMIRGILQEKKTRGRIQYLVDWDDNPDTGKPYSPTWVPSSQVTLKAIKEWRLIKKQRQKQSSTLPQPSPPVDIDHSQSPLAANRRLLKRANALSAPRSNSVTAQHHSRPAKVPKLAYSSTSSEEPVPSTTSTASLDTSLDPVDFANDAPSSHIDPNNNLVVQIKNPSNIDPSEYLSVQNSQETLISSHSLAELEDGHDRLILTSHISYRTIPDSQEPTGSTWNSCQASGSAASPRKEPLVSFPESEIPSHQPEPSGIFHYNPAESQHQPSLSSALPSQVLATPEPFIPQSPPQSSPQSQIGTSSSQSVVKDTQPEGNVTSSESIWPDATAIGSQDAQIIKRHTLPSQFFSGANTTGQGSPRAASSHPEIQDREKAASLGNCSPSLLAAQDMTDAHSAERPEGTASGHLDRVPDNDLSMTIPRLTNASQDHPDNKEGHHITLPSSSSGPSESPRAMHNIVDQAWESAVPAGAASHVASLDAEPPTVSPADISKPTDAELNKAYQSLKQETRPNPVDSPRESVNLPQVPNESSSSESSSDDEGSGLSECIITLPFQSSHRPLYDDTLLSAQEEASEFGQVFSAEAFAEPDESLVRKIDQLFGRLYNICDYPQDTVGTVIEDLPPAQLAKYCCDGNPKFNFIFELLQGLRKESKVLVVARSVELLRLLHHMVEALEVDCTCAATGKLAGSSHMSAVHVTLVLPTEHVNPLDFDLVVAFDHSFTSSFVAKSLSSMNYISKRLLLLMLVTTHSIEHIDLCLPEGLGRTERKNALLSGVVKARTLVAEPDRGCPEPHEVAANLFDFLNGETSILSLEPVPVPDDVLDIFVSSQTRSQSLILDASQESSALKRKHDGLDDKDDESKRLCTLLNKTSAVDSNEPPLSDDIQEMLDSAGYSTTPANSSKMQVKVPINVLQSLAETIAENRRAMAANDLEVEYKAVINNLEARVKEYERSTNDIYKGYRAALEDRTKFEEAKNEAEAALKLAADEVQKENDKTDKEMARLHTKIERLLGTATGGSEESRLARHERLLEEAEEKIRVLEKRLSNANNDAEYVRSSYREASSAASALGEENTKLKNQIKASSNLEKVHQIQARNEVQLFEGNITALKAQVKDRETELDRLRDELRQLKNGRRETRQVSVPRSPRMNVMSPRTSRAMAGPASRGNSPAPLTALDGAAMPSGMQYTSTQQPGNGRWNPLRE</sequence>
<evidence type="ECO:0000259" key="4">
    <source>
        <dbReference type="PROSITE" id="PS50013"/>
    </source>
</evidence>
<feature type="compositionally biased region" description="Polar residues" evidence="3">
    <location>
        <begin position="1298"/>
        <end position="1307"/>
    </location>
</feature>
<dbReference type="SUPFAM" id="SSF54160">
    <property type="entry name" value="Chromo domain-like"/>
    <property type="match status" value="1"/>
</dbReference>
<dbReference type="Gene3D" id="2.40.50.40">
    <property type="match status" value="1"/>
</dbReference>
<evidence type="ECO:0000256" key="3">
    <source>
        <dbReference type="SAM" id="MobiDB-lite"/>
    </source>
</evidence>
<comment type="caution">
    <text evidence="5">The sequence shown here is derived from an EMBL/GenBank/DDBJ whole genome shotgun (WGS) entry which is preliminary data.</text>
</comment>
<feature type="compositionally biased region" description="Polar residues" evidence="3">
    <location>
        <begin position="427"/>
        <end position="442"/>
    </location>
</feature>
<evidence type="ECO:0000256" key="2">
    <source>
        <dbReference type="SAM" id="Coils"/>
    </source>
</evidence>
<organism evidence="5 6">
    <name type="scientific">Ophiocordyceps australis</name>
    <dbReference type="NCBI Taxonomy" id="1399860"/>
    <lineage>
        <taxon>Eukaryota</taxon>
        <taxon>Fungi</taxon>
        <taxon>Dikarya</taxon>
        <taxon>Ascomycota</taxon>
        <taxon>Pezizomycotina</taxon>
        <taxon>Sordariomycetes</taxon>
        <taxon>Hypocreomycetidae</taxon>
        <taxon>Hypocreales</taxon>
        <taxon>Ophiocordycipitaceae</taxon>
        <taxon>Ophiocordyceps</taxon>
    </lineage>
</organism>
<feature type="compositionally biased region" description="Low complexity" evidence="3">
    <location>
        <begin position="22"/>
        <end position="31"/>
    </location>
</feature>
<feature type="region of interest" description="Disordered" evidence="3">
    <location>
        <begin position="332"/>
        <end position="448"/>
    </location>
</feature>
<feature type="region of interest" description="Disordered" evidence="3">
    <location>
        <begin position="624"/>
        <end position="662"/>
    </location>
</feature>
<protein>
    <recommendedName>
        <fullName evidence="4">Chromo domain-containing protein</fullName>
    </recommendedName>
</protein>
<name>A0A2C5YVS3_9HYPO</name>
<keyword evidence="6" id="KW-1185">Reference proteome</keyword>
<feature type="region of interest" description="Disordered" evidence="3">
    <location>
        <begin position="174"/>
        <end position="195"/>
    </location>
</feature>
<feature type="compositionally biased region" description="Low complexity" evidence="3">
    <location>
        <begin position="414"/>
        <end position="426"/>
    </location>
</feature>
<feature type="compositionally biased region" description="Low complexity" evidence="3">
    <location>
        <begin position="58"/>
        <end position="84"/>
    </location>
</feature>
<proteinExistence type="predicted"/>
<feature type="region of interest" description="Disordered" evidence="3">
    <location>
        <begin position="509"/>
        <end position="572"/>
    </location>
</feature>
<dbReference type="Proteomes" id="UP000224854">
    <property type="component" value="Unassembled WGS sequence"/>
</dbReference>
<feature type="compositionally biased region" description="Polar residues" evidence="3">
    <location>
        <begin position="382"/>
        <end position="399"/>
    </location>
</feature>
<dbReference type="GO" id="GO:0006338">
    <property type="term" value="P:chromatin remodeling"/>
    <property type="evidence" value="ECO:0007669"/>
    <property type="project" value="UniProtKB-ARBA"/>
</dbReference>
<dbReference type="OrthoDB" id="3647690at2759"/>
<dbReference type="Gene3D" id="3.40.50.12360">
    <property type="match status" value="1"/>
</dbReference>
<feature type="compositionally biased region" description="Low complexity" evidence="3">
    <location>
        <begin position="561"/>
        <end position="571"/>
    </location>
</feature>
<feature type="region of interest" description="Disordered" evidence="3">
    <location>
        <begin position="1243"/>
        <end position="1316"/>
    </location>
</feature>
<dbReference type="EMBL" id="NJEU01000551">
    <property type="protein sequence ID" value="PHH72857.1"/>
    <property type="molecule type" value="Genomic_DNA"/>
</dbReference>
<feature type="domain" description="Chromo" evidence="4">
    <location>
        <begin position="120"/>
        <end position="187"/>
    </location>
</feature>
<feature type="compositionally biased region" description="Basic residues" evidence="3">
    <location>
        <begin position="48"/>
        <end position="57"/>
    </location>
</feature>
<feature type="compositionally biased region" description="Pro residues" evidence="3">
    <location>
        <begin position="404"/>
        <end position="413"/>
    </location>
</feature>
<feature type="compositionally biased region" description="Basic and acidic residues" evidence="3">
    <location>
        <begin position="511"/>
        <end position="532"/>
    </location>
</feature>
<feature type="region of interest" description="Disordered" evidence="3">
    <location>
        <begin position="593"/>
        <end position="612"/>
    </location>
</feature>
<comment type="subunit">
    <text evidence="1">Component of the NuA4 histone acetyltransferase complex.</text>
</comment>
<dbReference type="InterPro" id="IPR000953">
    <property type="entry name" value="Chromo/chromo_shadow_dom"/>
</dbReference>
<dbReference type="InterPro" id="IPR016197">
    <property type="entry name" value="Chromo-like_dom_sf"/>
</dbReference>
<dbReference type="PROSITE" id="PS50013">
    <property type="entry name" value="CHROMO_2"/>
    <property type="match status" value="1"/>
</dbReference>
<feature type="compositionally biased region" description="Basic and acidic residues" evidence="3">
    <location>
        <begin position="548"/>
        <end position="557"/>
    </location>
</feature>
<feature type="compositionally biased region" description="Basic and acidic residues" evidence="3">
    <location>
        <begin position="1243"/>
        <end position="1252"/>
    </location>
</feature>
<gene>
    <name evidence="5" type="ORF">CDD82_5771</name>
</gene>